<dbReference type="EMBL" id="AP023415">
    <property type="protein sequence ID" value="BCK78984.1"/>
    <property type="molecule type" value="Genomic_DNA"/>
</dbReference>
<dbReference type="KEGG" id="vfa:MM35RIKEN_11760"/>
<protein>
    <submittedName>
        <fullName evidence="1">Uncharacterized protein</fullName>
    </submittedName>
</protein>
<name>A0A810PT64_9FIRM</name>
<proteinExistence type="predicted"/>
<sequence length="49" mass="5138">MGALRTEAARITLGSSDLNGFGSVGKTRRAALMHRGLPEPRKAAENSAN</sequence>
<gene>
    <name evidence="1" type="ORF">MM35RIKEN_11760</name>
</gene>
<accession>A0A810PT64</accession>
<evidence type="ECO:0000313" key="1">
    <source>
        <dbReference type="EMBL" id="BCK78984.1"/>
    </source>
</evidence>
<keyword evidence="2" id="KW-1185">Reference proteome</keyword>
<dbReference type="AlphaFoldDB" id="A0A810PT64"/>
<dbReference type="Proteomes" id="UP000681343">
    <property type="component" value="Chromosome"/>
</dbReference>
<organism evidence="1 2">
    <name type="scientific">Vescimonas fastidiosa</name>
    <dbReference type="NCBI Taxonomy" id="2714353"/>
    <lineage>
        <taxon>Bacteria</taxon>
        <taxon>Bacillati</taxon>
        <taxon>Bacillota</taxon>
        <taxon>Clostridia</taxon>
        <taxon>Eubacteriales</taxon>
        <taxon>Oscillospiraceae</taxon>
        <taxon>Vescimonas</taxon>
    </lineage>
</organism>
<reference evidence="1" key="1">
    <citation type="submission" date="2020-09" db="EMBL/GenBank/DDBJ databases">
        <title>New species isolated from human feces.</title>
        <authorList>
            <person name="Kitahara M."/>
            <person name="Shigeno Y."/>
            <person name="Shime M."/>
            <person name="Matsumoto Y."/>
            <person name="Nakamura S."/>
            <person name="Motooka D."/>
            <person name="Fukuoka S."/>
            <person name="Nishikawa H."/>
            <person name="Benno Y."/>
        </authorList>
    </citation>
    <scope>NUCLEOTIDE SEQUENCE</scope>
    <source>
        <strain evidence="1">MM35</strain>
    </source>
</reference>
<evidence type="ECO:0000313" key="2">
    <source>
        <dbReference type="Proteomes" id="UP000681343"/>
    </source>
</evidence>